<organism evidence="1 2">
    <name type="scientific">Nocardia amamiensis</name>
    <dbReference type="NCBI Taxonomy" id="404578"/>
    <lineage>
        <taxon>Bacteria</taxon>
        <taxon>Bacillati</taxon>
        <taxon>Actinomycetota</taxon>
        <taxon>Actinomycetes</taxon>
        <taxon>Mycobacteriales</taxon>
        <taxon>Nocardiaceae</taxon>
        <taxon>Nocardia</taxon>
    </lineage>
</organism>
<keyword evidence="2" id="KW-1185">Reference proteome</keyword>
<evidence type="ECO:0008006" key="3">
    <source>
        <dbReference type="Google" id="ProtNLM"/>
    </source>
</evidence>
<sequence length="53" mass="5921">MGAEVDEIFGPSRKHIHERKEWVATAKLDDRISGDTPLIDLDSGTVTLTARRD</sequence>
<evidence type="ECO:0000313" key="1">
    <source>
        <dbReference type="EMBL" id="MBF6296496.1"/>
    </source>
</evidence>
<protein>
    <recommendedName>
        <fullName evidence="3">Transposase</fullName>
    </recommendedName>
</protein>
<evidence type="ECO:0000313" key="2">
    <source>
        <dbReference type="Proteomes" id="UP000702209"/>
    </source>
</evidence>
<proteinExistence type="predicted"/>
<comment type="caution">
    <text evidence="1">The sequence shown here is derived from an EMBL/GenBank/DDBJ whole genome shotgun (WGS) entry which is preliminary data.</text>
</comment>
<dbReference type="RefSeq" id="WP_195127885.1">
    <property type="nucleotide sequence ID" value="NZ_JADLQX010000002.1"/>
</dbReference>
<dbReference type="EMBL" id="JADLQX010000002">
    <property type="protein sequence ID" value="MBF6296496.1"/>
    <property type="molecule type" value="Genomic_DNA"/>
</dbReference>
<accession>A0ABS0CIR5</accession>
<reference evidence="1 2" key="1">
    <citation type="submission" date="2020-10" db="EMBL/GenBank/DDBJ databases">
        <title>Identification of Nocardia species via Next-generation sequencing and recognition of intraspecies genetic diversity.</title>
        <authorList>
            <person name="Li P."/>
            <person name="Li P."/>
            <person name="Lu B."/>
        </authorList>
    </citation>
    <scope>NUCLEOTIDE SEQUENCE [LARGE SCALE GENOMIC DNA]</scope>
    <source>
        <strain evidence="1 2">BJ06-0157</strain>
    </source>
</reference>
<name>A0ABS0CIR5_9NOCA</name>
<dbReference type="Proteomes" id="UP000702209">
    <property type="component" value="Unassembled WGS sequence"/>
</dbReference>
<gene>
    <name evidence="1" type="ORF">IU459_02940</name>
</gene>